<feature type="non-terminal residue" evidence="3">
    <location>
        <position position="67"/>
    </location>
</feature>
<dbReference type="InterPro" id="IPR013087">
    <property type="entry name" value="Znf_C2H2_type"/>
</dbReference>
<dbReference type="Proteomes" id="UP001529510">
    <property type="component" value="Unassembled WGS sequence"/>
</dbReference>
<dbReference type="Pfam" id="PF05605">
    <property type="entry name" value="zf-Di19"/>
    <property type="match status" value="1"/>
</dbReference>
<accession>A0ABD0Q050</accession>
<dbReference type="PROSITE" id="PS50157">
    <property type="entry name" value="ZINC_FINGER_C2H2_2"/>
    <property type="match status" value="2"/>
</dbReference>
<keyword evidence="1" id="KW-0862">Zinc</keyword>
<comment type="caution">
    <text evidence="3">The sequence shown here is derived from an EMBL/GenBank/DDBJ whole genome shotgun (WGS) entry which is preliminary data.</text>
</comment>
<feature type="non-terminal residue" evidence="3">
    <location>
        <position position="1"/>
    </location>
</feature>
<evidence type="ECO:0000259" key="2">
    <source>
        <dbReference type="PROSITE" id="PS50157"/>
    </source>
</evidence>
<gene>
    <name evidence="3" type="ORF">M9458_024877</name>
</gene>
<organism evidence="3 4">
    <name type="scientific">Cirrhinus mrigala</name>
    <name type="common">Mrigala</name>
    <dbReference type="NCBI Taxonomy" id="683832"/>
    <lineage>
        <taxon>Eukaryota</taxon>
        <taxon>Metazoa</taxon>
        <taxon>Chordata</taxon>
        <taxon>Craniata</taxon>
        <taxon>Vertebrata</taxon>
        <taxon>Euteleostomi</taxon>
        <taxon>Actinopterygii</taxon>
        <taxon>Neopterygii</taxon>
        <taxon>Teleostei</taxon>
        <taxon>Ostariophysi</taxon>
        <taxon>Cypriniformes</taxon>
        <taxon>Cyprinidae</taxon>
        <taxon>Labeoninae</taxon>
        <taxon>Labeonini</taxon>
        <taxon>Cirrhinus</taxon>
    </lineage>
</organism>
<keyword evidence="4" id="KW-1185">Reference proteome</keyword>
<dbReference type="InterPro" id="IPR036236">
    <property type="entry name" value="Znf_C2H2_sf"/>
</dbReference>
<evidence type="ECO:0000256" key="1">
    <source>
        <dbReference type="PROSITE-ProRule" id="PRU00042"/>
    </source>
</evidence>
<feature type="domain" description="C2H2-type" evidence="2">
    <location>
        <begin position="9"/>
        <end position="37"/>
    </location>
</feature>
<proteinExistence type="predicted"/>
<dbReference type="Gene3D" id="3.30.160.60">
    <property type="entry name" value="Classic Zinc Finger"/>
    <property type="match status" value="2"/>
</dbReference>
<dbReference type="InterPro" id="IPR008598">
    <property type="entry name" value="Di19_Zn-bd"/>
</dbReference>
<dbReference type="SUPFAM" id="SSF57667">
    <property type="entry name" value="beta-beta-alpha zinc fingers"/>
    <property type="match status" value="1"/>
</dbReference>
<dbReference type="SMART" id="SM00355">
    <property type="entry name" value="ZnF_C2H2"/>
    <property type="match status" value="2"/>
</dbReference>
<evidence type="ECO:0000313" key="4">
    <source>
        <dbReference type="Proteomes" id="UP001529510"/>
    </source>
</evidence>
<name>A0ABD0Q050_CIRMR</name>
<dbReference type="GO" id="GO:0008270">
    <property type="term" value="F:zinc ion binding"/>
    <property type="evidence" value="ECO:0007669"/>
    <property type="project" value="UniProtKB-KW"/>
</dbReference>
<sequence length="67" mass="7973">TPDSFSQLLTCPYCSRGYKRYTSLKEHIKYRHEKSEDNFSCSLCSYTFAYRTQLDRHMTAHKAGREQ</sequence>
<dbReference type="PROSITE" id="PS00028">
    <property type="entry name" value="ZINC_FINGER_C2H2_1"/>
    <property type="match status" value="2"/>
</dbReference>
<keyword evidence="1" id="KW-0863">Zinc-finger</keyword>
<feature type="domain" description="C2H2-type" evidence="2">
    <location>
        <begin position="39"/>
        <end position="66"/>
    </location>
</feature>
<reference evidence="3 4" key="1">
    <citation type="submission" date="2024-05" db="EMBL/GenBank/DDBJ databases">
        <title>Genome sequencing and assembly of Indian major carp, Cirrhinus mrigala (Hamilton, 1822).</title>
        <authorList>
            <person name="Mohindra V."/>
            <person name="Chowdhury L.M."/>
            <person name="Lal K."/>
            <person name="Jena J.K."/>
        </authorList>
    </citation>
    <scope>NUCLEOTIDE SEQUENCE [LARGE SCALE GENOMIC DNA]</scope>
    <source>
        <strain evidence="3">CM1030</strain>
        <tissue evidence="3">Blood</tissue>
    </source>
</reference>
<keyword evidence="1" id="KW-0479">Metal-binding</keyword>
<protein>
    <recommendedName>
        <fullName evidence="2">C2H2-type domain-containing protein</fullName>
    </recommendedName>
</protein>
<dbReference type="AlphaFoldDB" id="A0ABD0Q050"/>
<dbReference type="EMBL" id="JAMKFB020000012">
    <property type="protein sequence ID" value="KAL0179435.1"/>
    <property type="molecule type" value="Genomic_DNA"/>
</dbReference>
<evidence type="ECO:0000313" key="3">
    <source>
        <dbReference type="EMBL" id="KAL0179435.1"/>
    </source>
</evidence>